<protein>
    <submittedName>
        <fullName evidence="2">Formylmethanofuran dehydrogenase subunit E family protein</fullName>
    </submittedName>
</protein>
<dbReference type="InterPro" id="IPR053194">
    <property type="entry name" value="tRNA_methyltr_O"/>
</dbReference>
<name>A0ABT5X665_9EURY</name>
<dbReference type="PANTHER" id="PTHR39418">
    <property type="entry name" value="DEHYDROGENASE-RELATED"/>
    <property type="match status" value="1"/>
</dbReference>
<reference evidence="2 3" key="1">
    <citation type="submission" date="2023-03" db="EMBL/GenBank/DDBJ databases">
        <title>WGS of Methanotrichaceae archaeon Mx.</title>
        <authorList>
            <person name="Sorokin D.Y."/>
            <person name="Merkel A.Y."/>
        </authorList>
    </citation>
    <scope>NUCLEOTIDE SEQUENCE [LARGE SCALE GENOMIC DNA]</scope>
    <source>
        <strain evidence="2 3">Mx</strain>
    </source>
</reference>
<evidence type="ECO:0000259" key="1">
    <source>
        <dbReference type="Pfam" id="PF02663"/>
    </source>
</evidence>
<dbReference type="PANTHER" id="PTHR39418:SF1">
    <property type="entry name" value="DEHYDROGENASE"/>
    <property type="match status" value="1"/>
</dbReference>
<proteinExistence type="predicted"/>
<keyword evidence="3" id="KW-1185">Reference proteome</keyword>
<feature type="domain" description="Formylmethanofuran dehydrogenase subunit E" evidence="1">
    <location>
        <begin position="29"/>
        <end position="145"/>
    </location>
</feature>
<comment type="caution">
    <text evidence="2">The sequence shown here is derived from an EMBL/GenBank/DDBJ whole genome shotgun (WGS) entry which is preliminary data.</text>
</comment>
<evidence type="ECO:0000313" key="2">
    <source>
        <dbReference type="EMBL" id="MDF0590190.1"/>
    </source>
</evidence>
<sequence>MVMPLEKRSGGSEGPCLCLQEMTDRAVEFHGHLGPFLVLGVRMGLFARRELDSAMGEMEVVARTGGVPSLSCLLDGIQISTGCTMGKGKIFAEPPGLPEAEFSAGDRILTIRAKDEVVDEIRRWRERYPSLEDVAREIQERSDEELFDWKPQKR</sequence>
<organism evidence="2 3">
    <name type="scientific">Candidatus Methanocrinis natronophilus</name>
    <dbReference type="NCBI Taxonomy" id="3033396"/>
    <lineage>
        <taxon>Archaea</taxon>
        <taxon>Methanobacteriati</taxon>
        <taxon>Methanobacteriota</taxon>
        <taxon>Stenosarchaea group</taxon>
        <taxon>Methanomicrobia</taxon>
        <taxon>Methanotrichales</taxon>
        <taxon>Methanotrichaceae</taxon>
        <taxon>Methanocrinis</taxon>
    </lineage>
</organism>
<dbReference type="Gene3D" id="3.30.1330.130">
    <property type="match status" value="1"/>
</dbReference>
<dbReference type="SUPFAM" id="SSF143555">
    <property type="entry name" value="FwdE-like"/>
    <property type="match status" value="1"/>
</dbReference>
<dbReference type="Pfam" id="PF02663">
    <property type="entry name" value="FmdE"/>
    <property type="match status" value="1"/>
</dbReference>
<gene>
    <name evidence="2" type="ORF">P0O15_03235</name>
</gene>
<accession>A0ABT5X665</accession>
<dbReference type="InterPro" id="IPR003814">
    <property type="entry name" value="FmdEsu_dom"/>
</dbReference>
<dbReference type="EMBL" id="JARFPK010000009">
    <property type="protein sequence ID" value="MDF0590190.1"/>
    <property type="molecule type" value="Genomic_DNA"/>
</dbReference>
<evidence type="ECO:0000313" key="3">
    <source>
        <dbReference type="Proteomes" id="UP001220010"/>
    </source>
</evidence>
<dbReference type="Proteomes" id="UP001220010">
    <property type="component" value="Unassembled WGS sequence"/>
</dbReference>